<feature type="transmembrane region" description="Helical" evidence="8">
    <location>
        <begin position="73"/>
        <end position="97"/>
    </location>
</feature>
<dbReference type="GO" id="GO:0097272">
    <property type="term" value="P:ammonium homeostasis"/>
    <property type="evidence" value="ECO:0007669"/>
    <property type="project" value="TreeGrafter"/>
</dbReference>
<feature type="transmembrane region" description="Helical" evidence="8">
    <location>
        <begin position="321"/>
        <end position="343"/>
    </location>
</feature>
<keyword evidence="7 8" id="KW-0924">Ammonia transport</keyword>
<accession>A0AA48KAJ0</accession>
<dbReference type="PANTHER" id="PTHR11730:SF6">
    <property type="entry name" value="AMMONIUM TRANSPORTER"/>
    <property type="match status" value="1"/>
</dbReference>
<dbReference type="RefSeq" id="WP_243347277.1">
    <property type="nucleotide sequence ID" value="NZ_AP027081.1"/>
</dbReference>
<evidence type="ECO:0000313" key="11">
    <source>
        <dbReference type="EMBL" id="BDU75109.1"/>
    </source>
</evidence>
<evidence type="ECO:0000259" key="10">
    <source>
        <dbReference type="Pfam" id="PF00909"/>
    </source>
</evidence>
<organism evidence="11 12">
    <name type="scientific">Mesoterricola sediminis</name>
    <dbReference type="NCBI Taxonomy" id="2927980"/>
    <lineage>
        <taxon>Bacteria</taxon>
        <taxon>Pseudomonadati</taxon>
        <taxon>Acidobacteriota</taxon>
        <taxon>Holophagae</taxon>
        <taxon>Holophagales</taxon>
        <taxon>Holophagaceae</taxon>
        <taxon>Mesoterricola</taxon>
    </lineage>
</organism>
<feature type="transmembrane region" description="Helical" evidence="8">
    <location>
        <begin position="109"/>
        <end position="128"/>
    </location>
</feature>
<evidence type="ECO:0000256" key="9">
    <source>
        <dbReference type="SAM" id="SignalP"/>
    </source>
</evidence>
<keyword evidence="9" id="KW-0732">Signal</keyword>
<dbReference type="Proteomes" id="UP001228113">
    <property type="component" value="Chromosome"/>
</dbReference>
<feature type="transmembrane region" description="Helical" evidence="8">
    <location>
        <begin position="292"/>
        <end position="309"/>
    </location>
</feature>
<dbReference type="SUPFAM" id="SSF111352">
    <property type="entry name" value="Ammonium transporter"/>
    <property type="match status" value="1"/>
</dbReference>
<feature type="transmembrane region" description="Helical" evidence="8">
    <location>
        <begin position="455"/>
        <end position="477"/>
    </location>
</feature>
<feature type="transmembrane region" description="Helical" evidence="8">
    <location>
        <begin position="210"/>
        <end position="231"/>
    </location>
</feature>
<evidence type="ECO:0000256" key="3">
    <source>
        <dbReference type="ARBA" id="ARBA00022448"/>
    </source>
</evidence>
<dbReference type="GO" id="GO:0005886">
    <property type="term" value="C:plasma membrane"/>
    <property type="evidence" value="ECO:0007669"/>
    <property type="project" value="UniProtKB-SubCell"/>
</dbReference>
<feature type="chain" id="PRO_5041335915" description="Ammonium transporter" evidence="9">
    <location>
        <begin position="33"/>
        <end position="545"/>
    </location>
</feature>
<dbReference type="KEGG" id="msea:METESE_00670"/>
<evidence type="ECO:0000256" key="6">
    <source>
        <dbReference type="ARBA" id="ARBA00023136"/>
    </source>
</evidence>
<comment type="similarity">
    <text evidence="2 8">Belongs to the ammonia transporter channel (TC 1.A.11.2) family.</text>
</comment>
<comment type="subcellular location">
    <subcellularLocation>
        <location evidence="8">Cell membrane</location>
        <topology evidence="8">Multi-pass membrane protein</topology>
    </subcellularLocation>
    <subcellularLocation>
        <location evidence="1">Membrane</location>
        <topology evidence="1">Multi-pass membrane protein</topology>
    </subcellularLocation>
</comment>
<feature type="transmembrane region" description="Helical" evidence="8">
    <location>
        <begin position="379"/>
        <end position="397"/>
    </location>
</feature>
<dbReference type="GO" id="GO:0008519">
    <property type="term" value="F:ammonium channel activity"/>
    <property type="evidence" value="ECO:0007669"/>
    <property type="project" value="InterPro"/>
</dbReference>
<feature type="transmembrane region" description="Helical" evidence="8">
    <location>
        <begin position="355"/>
        <end position="373"/>
    </location>
</feature>
<dbReference type="PROSITE" id="PS01219">
    <property type="entry name" value="AMMONIUM_TRANSP"/>
    <property type="match status" value="1"/>
</dbReference>
<keyword evidence="4 8" id="KW-0812">Transmembrane</keyword>
<dbReference type="InterPro" id="IPR029020">
    <property type="entry name" value="Ammonium/urea_transptr"/>
</dbReference>
<proteinExistence type="inferred from homology"/>
<evidence type="ECO:0000256" key="7">
    <source>
        <dbReference type="ARBA" id="ARBA00023177"/>
    </source>
</evidence>
<evidence type="ECO:0000313" key="12">
    <source>
        <dbReference type="Proteomes" id="UP001228113"/>
    </source>
</evidence>
<evidence type="ECO:0000256" key="2">
    <source>
        <dbReference type="ARBA" id="ARBA00005887"/>
    </source>
</evidence>
<feature type="transmembrane region" description="Helical" evidence="8">
    <location>
        <begin position="251"/>
        <end position="272"/>
    </location>
</feature>
<dbReference type="EMBL" id="AP027081">
    <property type="protein sequence ID" value="BDU75109.1"/>
    <property type="molecule type" value="Genomic_DNA"/>
</dbReference>
<evidence type="ECO:0000256" key="1">
    <source>
        <dbReference type="ARBA" id="ARBA00004141"/>
    </source>
</evidence>
<evidence type="ECO:0000256" key="4">
    <source>
        <dbReference type="ARBA" id="ARBA00022692"/>
    </source>
</evidence>
<keyword evidence="5 8" id="KW-1133">Transmembrane helix</keyword>
<dbReference type="Pfam" id="PF00909">
    <property type="entry name" value="Ammonium_transp"/>
    <property type="match status" value="1"/>
</dbReference>
<dbReference type="InterPro" id="IPR001905">
    <property type="entry name" value="Ammonium_transpt"/>
</dbReference>
<feature type="transmembrane region" description="Helical" evidence="8">
    <location>
        <begin position="168"/>
        <end position="189"/>
    </location>
</feature>
<keyword evidence="12" id="KW-1185">Reference proteome</keyword>
<name>A0AA48KAJ0_9BACT</name>
<dbReference type="InterPro" id="IPR024041">
    <property type="entry name" value="NH4_transpt_AmtB-like_dom"/>
</dbReference>
<feature type="signal peptide" evidence="9">
    <location>
        <begin position="1"/>
        <end position="32"/>
    </location>
</feature>
<protein>
    <recommendedName>
        <fullName evidence="8">Ammonium transporter</fullName>
    </recommendedName>
</protein>
<sequence>MDKARRRSWPGGRGALRWGLALLLVTGAAALAAADPSGGATGGIQNVPAQTPGQPTLQELGAALGQTRVSLNFVWVLFSGFLVMFMQAGFALAETGFTRARSAAHTMTMNLMVYGIGILGFWVCGYALQMGGSGGPAGAALAAPASMSRLVGPVIHGQVWGLFGGRGFFLTGGAYDVSAFAMFLFQMVFMDTALTIPTGAMAERWKLSAFTIYGFVASMLIYPVYACWAWGGGWLSQLGRNVGLGHGYVDFAGSGVVHLTGGTMALVGAAVLGPRIGKFVKGKAQAIPGHDLSMAFLGCFILAFGWFGFNAGSTLAGTDLRISVVATNTMLASAAGALAAYGFTWLKYGRPDPSMSANGLLAGLVAVTAPCAYINAPAAVLVGAVGGVLVVAGALFVENTLGIDDPVGAVAVHGFNGIWGLLALGLFADGSYGQGLNNGPATGVTGLLYGDPGQLAAQLVGIGANLLWVAPTSYALFKLIDLAVGMRVAPEHELQGLDFHEVSAPAYPSDGAGLGSPVMVFQAPPAAAGARTARPASTVPQEARS</sequence>
<evidence type="ECO:0000256" key="8">
    <source>
        <dbReference type="RuleBase" id="RU362002"/>
    </source>
</evidence>
<keyword evidence="6 8" id="KW-0472">Membrane</keyword>
<feature type="transmembrane region" description="Helical" evidence="8">
    <location>
        <begin position="409"/>
        <end position="428"/>
    </location>
</feature>
<reference evidence="11" key="1">
    <citation type="journal article" date="2023" name="Int. J. Syst. Evol. Microbiol.">
        <title>Mesoterricola silvestris gen. nov., sp. nov., Mesoterricola sediminis sp. nov., Geothrix oryzae sp. nov., Geothrix edaphica sp. nov., Geothrix rubra sp. nov., and Geothrix limicola sp. nov., six novel members of Acidobacteriota isolated from soils.</title>
        <authorList>
            <person name="Itoh H."/>
            <person name="Sugisawa Y."/>
            <person name="Mise K."/>
            <person name="Xu Z."/>
            <person name="Kuniyasu M."/>
            <person name="Ushijima N."/>
            <person name="Kawano K."/>
            <person name="Kobayashi E."/>
            <person name="Shiratori Y."/>
            <person name="Masuda Y."/>
            <person name="Senoo K."/>
        </authorList>
    </citation>
    <scope>NUCLEOTIDE SEQUENCE</scope>
    <source>
        <strain evidence="11">W786</strain>
    </source>
</reference>
<dbReference type="Gene3D" id="1.10.3430.10">
    <property type="entry name" value="Ammonium transporter AmtB like domains"/>
    <property type="match status" value="1"/>
</dbReference>
<dbReference type="PANTHER" id="PTHR11730">
    <property type="entry name" value="AMMONIUM TRANSPORTER"/>
    <property type="match status" value="1"/>
</dbReference>
<gene>
    <name evidence="11" type="primary">amt-1</name>
    <name evidence="11" type="ORF">METESE_00670</name>
</gene>
<evidence type="ECO:0000256" key="5">
    <source>
        <dbReference type="ARBA" id="ARBA00022989"/>
    </source>
</evidence>
<dbReference type="NCBIfam" id="TIGR00836">
    <property type="entry name" value="amt"/>
    <property type="match status" value="1"/>
</dbReference>
<dbReference type="AlphaFoldDB" id="A0AA48KAJ0"/>
<keyword evidence="3 8" id="KW-0813">Transport</keyword>
<dbReference type="InterPro" id="IPR018047">
    <property type="entry name" value="Ammonium_transpt_CS"/>
</dbReference>
<feature type="domain" description="Ammonium transporter AmtB-like" evidence="10">
    <location>
        <begin position="74"/>
        <end position="507"/>
    </location>
</feature>